<dbReference type="Proteomes" id="UP001238603">
    <property type="component" value="Unassembled WGS sequence"/>
</dbReference>
<dbReference type="PANTHER" id="PTHR35936">
    <property type="entry name" value="MEMBRANE-BOUND LYTIC MUREIN TRANSGLYCOSYLASE F"/>
    <property type="match status" value="1"/>
</dbReference>
<gene>
    <name evidence="1" type="ORF">QRD43_02405</name>
</gene>
<evidence type="ECO:0000313" key="2">
    <source>
        <dbReference type="Proteomes" id="UP001238603"/>
    </source>
</evidence>
<name>A0ABT7LE59_9BURK</name>
<protein>
    <submittedName>
        <fullName evidence="1">Transporter substrate-binding domain-containing protein</fullName>
    </submittedName>
</protein>
<dbReference type="SUPFAM" id="SSF53850">
    <property type="entry name" value="Periplasmic binding protein-like II"/>
    <property type="match status" value="1"/>
</dbReference>
<dbReference type="Gene3D" id="3.40.190.10">
    <property type="entry name" value="Periplasmic binding protein-like II"/>
    <property type="match status" value="2"/>
</dbReference>
<dbReference type="RefSeq" id="WP_285980872.1">
    <property type="nucleotide sequence ID" value="NZ_JASVDS010000001.1"/>
</dbReference>
<reference evidence="1 2" key="1">
    <citation type="submission" date="2023-06" db="EMBL/GenBank/DDBJ databases">
        <title>Pelomonas sp. APW6 16S ribosomal RNA gene genome sequencing and assembly.</title>
        <authorList>
            <person name="Woo H."/>
        </authorList>
    </citation>
    <scope>NUCLEOTIDE SEQUENCE [LARGE SCALE GENOMIC DNA]</scope>
    <source>
        <strain evidence="1 2">APW6</strain>
    </source>
</reference>
<keyword evidence="2" id="KW-1185">Reference proteome</keyword>
<organism evidence="1 2">
    <name type="scientific">Roseateles subflavus</name>
    <dbReference type="NCBI Taxonomy" id="3053353"/>
    <lineage>
        <taxon>Bacteria</taxon>
        <taxon>Pseudomonadati</taxon>
        <taxon>Pseudomonadota</taxon>
        <taxon>Betaproteobacteria</taxon>
        <taxon>Burkholderiales</taxon>
        <taxon>Sphaerotilaceae</taxon>
        <taxon>Roseateles</taxon>
    </lineage>
</organism>
<dbReference type="PANTHER" id="PTHR35936:SF6">
    <property type="entry name" value="AMINO ACID ABC TRANSPORTER SUBSTRATE-BINDING PAAT FAMILY PROTEIN"/>
    <property type="match status" value="1"/>
</dbReference>
<sequence length="257" mass="29105">MSAARLVGLLLGLLGLLLWSGTPARATPPLRLLVTTGSIPPFADISQGSNDERLLGGIIQDWGQALAERLGREPQFLLVPARRVGQQLREGGFDVQCFENRQWYSREDEAFIDWLPQPLMEVVEVLVSMRGTPPVRQLDQLKERTIGVVNGYRYPLLDPLFEARQLRRSTAHNEMRLLQMQQLGRADYSVISLLQLEHARLRDPRLRALVVSPLEVSRTALFCLRQRQSPISRAKLAAAQQALLAEGRLEAILRRYR</sequence>
<comment type="caution">
    <text evidence="1">The sequence shown here is derived from an EMBL/GenBank/DDBJ whole genome shotgun (WGS) entry which is preliminary data.</text>
</comment>
<evidence type="ECO:0000313" key="1">
    <source>
        <dbReference type="EMBL" id="MDL5030744.1"/>
    </source>
</evidence>
<dbReference type="EMBL" id="JASVDS010000001">
    <property type="protein sequence ID" value="MDL5030744.1"/>
    <property type="molecule type" value="Genomic_DNA"/>
</dbReference>
<accession>A0ABT7LE59</accession>
<proteinExistence type="predicted"/>